<evidence type="ECO:0000313" key="1">
    <source>
        <dbReference type="EMBL" id="EFB35570.1"/>
    </source>
</evidence>
<organism evidence="1 2">
    <name type="scientific">Segatella copri DSM 18205</name>
    <dbReference type="NCBI Taxonomy" id="537011"/>
    <lineage>
        <taxon>Bacteria</taxon>
        <taxon>Pseudomonadati</taxon>
        <taxon>Bacteroidota</taxon>
        <taxon>Bacteroidia</taxon>
        <taxon>Bacteroidales</taxon>
        <taxon>Prevotellaceae</taxon>
        <taxon>Segatella</taxon>
    </lineage>
</organism>
<dbReference type="Proteomes" id="UP000004477">
    <property type="component" value="Unassembled WGS sequence"/>
</dbReference>
<proteinExistence type="predicted"/>
<dbReference type="HOGENOM" id="CLU_2131184_0_0_10"/>
<name>D1PCB8_9BACT</name>
<dbReference type="STRING" id="537011.PREVCOP_04850"/>
<dbReference type="EMBL" id="ACBX02000014">
    <property type="protein sequence ID" value="EFB35570.1"/>
    <property type="molecule type" value="Genomic_DNA"/>
</dbReference>
<accession>D1PCB8</accession>
<protein>
    <submittedName>
        <fullName evidence="1">Uncharacterized protein</fullName>
    </submittedName>
</protein>
<sequence>METAAVAALRCGGRDILGSAIDSWHNWSRDSHWFVFTSRRGDGLYTRLYLACIDDKGNVSKPFLLPQRNPKKYYDELLDSYNTPDFTSKPVELDARAAGNEIMSDKRIPTKVR</sequence>
<dbReference type="AlphaFoldDB" id="D1PCB8"/>
<dbReference type="PaxDb" id="537011-PREVCOP_04850"/>
<gene>
    <name evidence="1" type="ORF">PREVCOP_04850</name>
</gene>
<keyword evidence="2" id="KW-1185">Reference proteome</keyword>
<reference evidence="1" key="1">
    <citation type="submission" date="2009-11" db="EMBL/GenBank/DDBJ databases">
        <authorList>
            <person name="Weinstock G."/>
            <person name="Sodergren E."/>
            <person name="Clifton S."/>
            <person name="Fulton L."/>
            <person name="Fulton B."/>
            <person name="Courtney L."/>
            <person name="Fronick C."/>
            <person name="Harrison M."/>
            <person name="Strong C."/>
            <person name="Farmer C."/>
            <person name="Delahaunty K."/>
            <person name="Markovic C."/>
            <person name="Hall O."/>
            <person name="Minx P."/>
            <person name="Tomlinson C."/>
            <person name="Mitreva M."/>
            <person name="Nelson J."/>
            <person name="Hou S."/>
            <person name="Wollam A."/>
            <person name="Pepin K.H."/>
            <person name="Johnson M."/>
            <person name="Bhonagiri V."/>
            <person name="Nash W.E."/>
            <person name="Warren W."/>
            <person name="Chinwalla A."/>
            <person name="Mardis E.R."/>
            <person name="Wilson R.K."/>
        </authorList>
    </citation>
    <scope>NUCLEOTIDE SEQUENCE [LARGE SCALE GENOMIC DNA]</scope>
    <source>
        <strain evidence="1">DSM 18205</strain>
    </source>
</reference>
<comment type="caution">
    <text evidence="1">The sequence shown here is derived from an EMBL/GenBank/DDBJ whole genome shotgun (WGS) entry which is preliminary data.</text>
</comment>
<evidence type="ECO:0000313" key="2">
    <source>
        <dbReference type="Proteomes" id="UP000004477"/>
    </source>
</evidence>